<feature type="signal peptide" evidence="2">
    <location>
        <begin position="1"/>
        <end position="22"/>
    </location>
</feature>
<dbReference type="InterPro" id="IPR005754">
    <property type="entry name" value="Sortase"/>
</dbReference>
<dbReference type="Pfam" id="PF04203">
    <property type="entry name" value="Sortase"/>
    <property type="match status" value="1"/>
</dbReference>
<dbReference type="InterPro" id="IPR023365">
    <property type="entry name" value="Sortase_dom-sf"/>
</dbReference>
<dbReference type="CDD" id="cd05829">
    <property type="entry name" value="Sortase_F"/>
    <property type="match status" value="1"/>
</dbReference>
<keyword evidence="1" id="KW-0378">Hydrolase</keyword>
<evidence type="ECO:0000256" key="2">
    <source>
        <dbReference type="SAM" id="SignalP"/>
    </source>
</evidence>
<dbReference type="RefSeq" id="WP_179792124.1">
    <property type="nucleotide sequence ID" value="NZ_BAABHP010000012.1"/>
</dbReference>
<dbReference type="SUPFAM" id="SSF63817">
    <property type="entry name" value="Sortase"/>
    <property type="match status" value="1"/>
</dbReference>
<protein>
    <submittedName>
        <fullName evidence="3">Sortase (Surface protein transpeptidase)</fullName>
    </submittedName>
</protein>
<dbReference type="InterPro" id="IPR042001">
    <property type="entry name" value="Sortase_F"/>
</dbReference>
<dbReference type="Gene3D" id="2.40.260.10">
    <property type="entry name" value="Sortase"/>
    <property type="match status" value="1"/>
</dbReference>
<dbReference type="AlphaFoldDB" id="A0A7Y9DRE3"/>
<evidence type="ECO:0000313" key="3">
    <source>
        <dbReference type="EMBL" id="NYD34141.1"/>
    </source>
</evidence>
<keyword evidence="2" id="KW-0732">Signal</keyword>
<evidence type="ECO:0000313" key="4">
    <source>
        <dbReference type="Proteomes" id="UP000535890"/>
    </source>
</evidence>
<evidence type="ECO:0000256" key="1">
    <source>
        <dbReference type="ARBA" id="ARBA00022801"/>
    </source>
</evidence>
<gene>
    <name evidence="3" type="ORF">BJ983_000243</name>
</gene>
<dbReference type="EMBL" id="JACCBN010000001">
    <property type="protein sequence ID" value="NYD34141.1"/>
    <property type="molecule type" value="Genomic_DNA"/>
</dbReference>
<organism evidence="3 4">
    <name type="scientific">Actinomycetospora corticicola</name>
    <dbReference type="NCBI Taxonomy" id="663602"/>
    <lineage>
        <taxon>Bacteria</taxon>
        <taxon>Bacillati</taxon>
        <taxon>Actinomycetota</taxon>
        <taxon>Actinomycetes</taxon>
        <taxon>Pseudonocardiales</taxon>
        <taxon>Pseudonocardiaceae</taxon>
        <taxon>Actinomycetospora</taxon>
    </lineage>
</organism>
<proteinExistence type="predicted"/>
<keyword evidence="4" id="KW-1185">Reference proteome</keyword>
<dbReference type="PROSITE" id="PS51257">
    <property type="entry name" value="PROKAR_LIPOPROTEIN"/>
    <property type="match status" value="1"/>
</dbReference>
<accession>A0A7Y9DRE3</accession>
<reference evidence="3 4" key="1">
    <citation type="submission" date="2020-07" db="EMBL/GenBank/DDBJ databases">
        <title>Sequencing the genomes of 1000 actinobacteria strains.</title>
        <authorList>
            <person name="Klenk H.-P."/>
        </authorList>
    </citation>
    <scope>NUCLEOTIDE SEQUENCE [LARGE SCALE GENOMIC DNA]</scope>
    <source>
        <strain evidence="3 4">DSM 45772</strain>
    </source>
</reference>
<dbReference type="GO" id="GO:0016787">
    <property type="term" value="F:hydrolase activity"/>
    <property type="evidence" value="ECO:0007669"/>
    <property type="project" value="UniProtKB-KW"/>
</dbReference>
<sequence length="190" mass="19380">MSRRTTTAIVLLAALLALVTTACSGGSDDTGEPLAASQQSAAGVVPGYSVSIPKLNETSQLIGLGLNADKSIQVPPLADPMQAGVYTKGPMPGQTGPAVVLAHINANGTPGFGEGFHTLTAGDTITVTTPSGPVDFAVTRTETAPKAEFPTADVYSDTTGPELRLITCGGTLDRNAHNYLGQTIVFAKKV</sequence>
<comment type="caution">
    <text evidence="3">The sequence shown here is derived from an EMBL/GenBank/DDBJ whole genome shotgun (WGS) entry which is preliminary data.</text>
</comment>
<name>A0A7Y9DRE3_9PSEU</name>
<feature type="chain" id="PRO_5038909803" evidence="2">
    <location>
        <begin position="23"/>
        <end position="190"/>
    </location>
</feature>
<dbReference type="Proteomes" id="UP000535890">
    <property type="component" value="Unassembled WGS sequence"/>
</dbReference>